<proteinExistence type="predicted"/>
<evidence type="ECO:0000313" key="1">
    <source>
        <dbReference type="EMBL" id="EPJ36242.1"/>
    </source>
</evidence>
<keyword evidence="2" id="KW-1185">Reference proteome</keyword>
<evidence type="ECO:0000313" key="2">
    <source>
        <dbReference type="Proteomes" id="UP000015001"/>
    </source>
</evidence>
<dbReference type="AlphaFoldDB" id="S4MRP2"/>
<name>S4MRP2_9ACTN</name>
<dbReference type="HOGENOM" id="CLU_3367521_0_0_11"/>
<dbReference type="Proteomes" id="UP000015001">
    <property type="component" value="Unassembled WGS sequence"/>
</dbReference>
<accession>S4MRP2</accession>
<gene>
    <name evidence="1" type="ORF">STAFG_6710</name>
</gene>
<comment type="caution">
    <text evidence="1">The sequence shown here is derived from an EMBL/GenBank/DDBJ whole genome shotgun (WGS) entry which is preliminary data.</text>
</comment>
<sequence length="35" mass="3832">MTVAFIKKVRNTLIPSGGVPACSRGLANTLCRHRY</sequence>
<organism evidence="1 2">
    <name type="scientific">Streptomyces afghaniensis 772</name>
    <dbReference type="NCBI Taxonomy" id="1283301"/>
    <lineage>
        <taxon>Bacteria</taxon>
        <taxon>Bacillati</taxon>
        <taxon>Actinomycetota</taxon>
        <taxon>Actinomycetes</taxon>
        <taxon>Kitasatosporales</taxon>
        <taxon>Streptomycetaceae</taxon>
        <taxon>Streptomyces</taxon>
    </lineage>
</organism>
<protein>
    <submittedName>
        <fullName evidence="1">Uncharacterized protein</fullName>
    </submittedName>
</protein>
<dbReference type="EMBL" id="AOPY01001577">
    <property type="protein sequence ID" value="EPJ36242.1"/>
    <property type="molecule type" value="Genomic_DNA"/>
</dbReference>
<reference evidence="1 2" key="1">
    <citation type="submission" date="2013-02" db="EMBL/GenBank/DDBJ databases">
        <title>Draft Genome Sequence of Streptomyces afghaniensis, Which Produces Compounds of the Julimycin B-Complex.</title>
        <authorList>
            <person name="Gruening B.A."/>
            <person name="Praeg A."/>
            <person name="Erxleben A."/>
            <person name="Guenther S."/>
            <person name="Fiedler H.-P."/>
            <person name="Goodfellow M."/>
            <person name="Mueller M."/>
        </authorList>
    </citation>
    <scope>NUCLEOTIDE SEQUENCE [LARGE SCALE GENOMIC DNA]</scope>
    <source>
        <strain evidence="1 2">772</strain>
    </source>
</reference>